<feature type="compositionally biased region" description="Acidic residues" evidence="4">
    <location>
        <begin position="636"/>
        <end position="645"/>
    </location>
</feature>
<feature type="region of interest" description="Disordered" evidence="4">
    <location>
        <begin position="1026"/>
        <end position="1075"/>
    </location>
</feature>
<sequence>MDLLDDLDVGPMRSRTFKKNIDIRIDENTESADDSESNRSVPPVLSAFDVSNSSILNTPKDSVKVPSAPSVAGLFGSASSLLDKVKRRLNGEPKEDEAEDPTQKISDENGEDEMTQQIEQDNFNQESEAEEINNSQLGELPSQTQKIEESSNQTQIELPTQVIPESSIKQLEQSVSPSPSFKLGNLEEDMTQKFETSQDEDANEQVGDEHQKDDDENDDDGEDDDEDAIKAKHKRINKLFVESDAEEEIENESKVEESNATQSRLEKIEALVAKKRAERLLREQQERDKNQKELGDYKSLEDPVNDDEYDNEDGDVSVSTIKPDRKSKADYEKQLLEDQKEYLSEQLQHEEKVVKTFDKNSLFAAFGINNPLNPTSSPAKEKSSPITSPISGSPQKVKQEFGNNDVVLSESSDEEDDFQVTDFFNEDKVKKMKEKEQQKFVLKTPFNKENTSNNGDVIELDSDSEDDEEVVPSKVTRLEVKSKFSKQTLSKLKAQKKKAVSQAQLIRQLKEKSRLQLKKRTHANEESHKLALEEVATEQEAVDKLLDRYIAAANRTREKEQEIERLRKKAEENGEEFDEEEYSDEDDFDAVPDSDGAEDDDEDEDDDAEENNEEDDDEEEEIAPIHRKLRVKGLVSDDDDEAEESEASRDELKSKLEQDKSELNINLGSFGGNFSQKLEGLNFGGTQKLNNMLGITMTQAFETESPKVNGGSKTVNIFDQLRNNGNQIIGEESFVESSLKEKSFTYSFNSQKQEINFDEPSTQFSEIEPPTQAFSTQKDSIATLADSIPRDSCEATAKDPAQEDNDADEDEDEDEVKPAKRRLFKKPQKKLVNHSDEDDEDDEETEEQMMERRRQVELMRKKIRQRDLEAKRKKQEMKRKGLDKIMENEAEESEDEWQGIGGIDGERSDEENSEDEKMLDDYSKLKLNESQIAQLIANENLQNDEKMLHKILNDVNNGGFRKRGARNGVELEFSDEEDQVLQNYNRIRNERMRAKILEDGNLAKLSKDAKSKAFFESIAEDSQNAANDVFGNVTDNDNEGSDDEEKEDDPFNDKPEITKADFQDPSTAAPAKKRKMKLTEAYVQKTLSFLRDEEQDEVERNSIIAAHQHGFIDDDDDFTEDMSTLKQRSIIKFPETTPQRKSTVDLTNDSDQSPEKFFKMPSKIMKSFQSNSNDSFKNSNEVTVSTAYKAATSSKASIMSFGKNNSSTKVPTKVTQAKSQDTRVLKVRRVERTMKKRNRLKGLDLGNFE</sequence>
<feature type="compositionally biased region" description="Acidic residues" evidence="4">
    <location>
        <begin position="214"/>
        <end position="227"/>
    </location>
</feature>
<evidence type="ECO:0000256" key="1">
    <source>
        <dbReference type="ARBA" id="ARBA00004123"/>
    </source>
</evidence>
<evidence type="ECO:0000313" key="6">
    <source>
        <dbReference type="EMBL" id="ODQ61466.1"/>
    </source>
</evidence>
<gene>
    <name evidence="6" type="ORF">WICANDRAFT_78095</name>
</gene>
<feature type="region of interest" description="Disordered" evidence="4">
    <location>
        <begin position="24"/>
        <end position="265"/>
    </location>
</feature>
<feature type="compositionally biased region" description="Basic and acidic residues" evidence="4">
    <location>
        <begin position="878"/>
        <end position="887"/>
    </location>
</feature>
<evidence type="ECO:0000256" key="3">
    <source>
        <dbReference type="ARBA" id="ARBA00023242"/>
    </source>
</evidence>
<reference evidence="6 7" key="1">
    <citation type="journal article" date="2016" name="Proc. Natl. Acad. Sci. U.S.A.">
        <title>Comparative genomics of biotechnologically important yeasts.</title>
        <authorList>
            <person name="Riley R."/>
            <person name="Haridas S."/>
            <person name="Wolfe K.H."/>
            <person name="Lopes M.R."/>
            <person name="Hittinger C.T."/>
            <person name="Goeker M."/>
            <person name="Salamov A.A."/>
            <person name="Wisecaver J.H."/>
            <person name="Long T.M."/>
            <person name="Calvey C.H."/>
            <person name="Aerts A.L."/>
            <person name="Barry K.W."/>
            <person name="Choi C."/>
            <person name="Clum A."/>
            <person name="Coughlan A.Y."/>
            <person name="Deshpande S."/>
            <person name="Douglass A.P."/>
            <person name="Hanson S.J."/>
            <person name="Klenk H.-P."/>
            <person name="LaButti K.M."/>
            <person name="Lapidus A."/>
            <person name="Lindquist E.A."/>
            <person name="Lipzen A.M."/>
            <person name="Meier-Kolthoff J.P."/>
            <person name="Ohm R.A."/>
            <person name="Otillar R.P."/>
            <person name="Pangilinan J.L."/>
            <person name="Peng Y."/>
            <person name="Rokas A."/>
            <person name="Rosa C.A."/>
            <person name="Scheuner C."/>
            <person name="Sibirny A.A."/>
            <person name="Slot J.C."/>
            <person name="Stielow J.B."/>
            <person name="Sun H."/>
            <person name="Kurtzman C.P."/>
            <person name="Blackwell M."/>
            <person name="Grigoriev I.V."/>
            <person name="Jeffries T.W."/>
        </authorList>
    </citation>
    <scope>NUCLEOTIDE SEQUENCE [LARGE SCALE GENOMIC DNA]</scope>
    <source>
        <strain evidence="7">ATCC 58044 / CBS 1984 / NCYC 433 / NRRL Y-366-8</strain>
    </source>
</reference>
<feature type="compositionally biased region" description="Basic residues" evidence="4">
    <location>
        <begin position="819"/>
        <end position="832"/>
    </location>
</feature>
<dbReference type="RefSeq" id="XP_019040673.1">
    <property type="nucleotide sequence ID" value="XM_019184659.1"/>
</dbReference>
<keyword evidence="3" id="KW-0539">Nucleus</keyword>
<evidence type="ECO:0000259" key="5">
    <source>
        <dbReference type="Pfam" id="PF09444"/>
    </source>
</evidence>
<feature type="compositionally biased region" description="Acidic residues" evidence="4">
    <location>
        <begin position="303"/>
        <end position="315"/>
    </location>
</feature>
<dbReference type="EMBL" id="KV454209">
    <property type="protein sequence ID" value="ODQ61466.1"/>
    <property type="molecule type" value="Genomic_DNA"/>
</dbReference>
<evidence type="ECO:0000313" key="7">
    <source>
        <dbReference type="Proteomes" id="UP000094112"/>
    </source>
</evidence>
<dbReference type="STRING" id="683960.A0A1E3P7S0"/>
<feature type="compositionally biased region" description="Acidic residues" evidence="4">
    <location>
        <begin position="458"/>
        <end position="470"/>
    </location>
</feature>
<keyword evidence="7" id="KW-1185">Reference proteome</keyword>
<feature type="compositionally biased region" description="Basic and acidic residues" evidence="4">
    <location>
        <begin position="788"/>
        <end position="801"/>
    </location>
</feature>
<feature type="region of interest" description="Disordered" evidence="4">
    <location>
        <begin position="443"/>
        <end position="473"/>
    </location>
</feature>
<feature type="compositionally biased region" description="Basic and acidic residues" evidence="4">
    <location>
        <begin position="1049"/>
        <end position="1062"/>
    </location>
</feature>
<dbReference type="Pfam" id="PF09444">
    <property type="entry name" value="MRC1"/>
    <property type="match status" value="1"/>
</dbReference>
<feature type="compositionally biased region" description="Basic and acidic residues" evidence="4">
    <location>
        <begin position="282"/>
        <end position="301"/>
    </location>
</feature>
<dbReference type="AlphaFoldDB" id="A0A1E3P7S0"/>
<dbReference type="GO" id="GO:0007095">
    <property type="term" value="P:mitotic G2 DNA damage checkpoint signaling"/>
    <property type="evidence" value="ECO:0007669"/>
    <property type="project" value="TreeGrafter"/>
</dbReference>
<keyword evidence="2" id="KW-0597">Phosphoprotein</keyword>
<dbReference type="PANTHER" id="PTHR14396:SF10">
    <property type="entry name" value="CLASPIN"/>
    <property type="match status" value="1"/>
</dbReference>
<comment type="subcellular location">
    <subcellularLocation>
        <location evidence="1">Nucleus</location>
    </subcellularLocation>
</comment>
<feature type="compositionally biased region" description="Polar residues" evidence="4">
    <location>
        <begin position="1202"/>
        <end position="1219"/>
    </location>
</feature>
<dbReference type="GO" id="GO:0010997">
    <property type="term" value="F:anaphase-promoting complex binding"/>
    <property type="evidence" value="ECO:0007669"/>
    <property type="project" value="TreeGrafter"/>
</dbReference>
<proteinExistence type="predicted"/>
<accession>A0A1E3P7S0</accession>
<feature type="compositionally biased region" description="Acidic residues" evidence="4">
    <location>
        <begin position="1036"/>
        <end position="1048"/>
    </location>
</feature>
<organism evidence="6 7">
    <name type="scientific">Wickerhamomyces anomalus (strain ATCC 58044 / CBS 1984 / NCYC 433 / NRRL Y-366-8)</name>
    <name type="common">Yeast</name>
    <name type="synonym">Hansenula anomala</name>
    <dbReference type="NCBI Taxonomy" id="683960"/>
    <lineage>
        <taxon>Eukaryota</taxon>
        <taxon>Fungi</taxon>
        <taxon>Dikarya</taxon>
        <taxon>Ascomycota</taxon>
        <taxon>Saccharomycotina</taxon>
        <taxon>Saccharomycetes</taxon>
        <taxon>Phaffomycetales</taxon>
        <taxon>Wickerhamomycetaceae</taxon>
        <taxon>Wickerhamomyces</taxon>
    </lineage>
</organism>
<feature type="region of interest" description="Disordered" evidence="4">
    <location>
        <begin position="282"/>
        <end position="329"/>
    </location>
</feature>
<evidence type="ECO:0000256" key="4">
    <source>
        <dbReference type="SAM" id="MobiDB-lite"/>
    </source>
</evidence>
<feature type="compositionally biased region" description="Basic and acidic residues" evidence="4">
    <location>
        <begin position="555"/>
        <end position="572"/>
    </location>
</feature>
<dbReference type="GO" id="GO:0033314">
    <property type="term" value="P:mitotic DNA replication checkpoint signaling"/>
    <property type="evidence" value="ECO:0007669"/>
    <property type="project" value="TreeGrafter"/>
</dbReference>
<feature type="compositionally biased region" description="Acidic residues" evidence="4">
    <location>
        <begin position="573"/>
        <end position="622"/>
    </location>
</feature>
<feature type="compositionally biased region" description="Acidic residues" evidence="4">
    <location>
        <begin position="888"/>
        <end position="897"/>
    </location>
</feature>
<dbReference type="OrthoDB" id="2130597at2759"/>
<evidence type="ECO:0000256" key="2">
    <source>
        <dbReference type="ARBA" id="ARBA00022553"/>
    </source>
</evidence>
<dbReference type="GeneID" id="30201905"/>
<feature type="compositionally biased region" description="Low complexity" evidence="4">
    <location>
        <begin position="384"/>
        <end position="394"/>
    </location>
</feature>
<name>A0A1E3P7S0_WICAA</name>
<feature type="compositionally biased region" description="Polar residues" evidence="4">
    <location>
        <begin position="49"/>
        <end position="60"/>
    </location>
</feature>
<feature type="compositionally biased region" description="Basic and acidic residues" evidence="4">
    <location>
        <begin position="849"/>
        <end position="870"/>
    </location>
</feature>
<feature type="region of interest" description="Disordered" evidence="4">
    <location>
        <begin position="1201"/>
        <end position="1221"/>
    </location>
</feature>
<protein>
    <recommendedName>
        <fullName evidence="5">DNA replication checkpoint mediator MRC1 domain-containing protein</fullName>
    </recommendedName>
</protein>
<feature type="compositionally biased region" description="Acidic residues" evidence="4">
    <location>
        <begin position="802"/>
        <end position="815"/>
    </location>
</feature>
<feature type="region of interest" description="Disordered" evidence="4">
    <location>
        <begin position="788"/>
        <end position="919"/>
    </location>
</feature>
<feature type="region of interest" description="Disordered" evidence="4">
    <location>
        <begin position="554"/>
        <end position="659"/>
    </location>
</feature>
<feature type="compositionally biased region" description="Basic and acidic residues" evidence="4">
    <location>
        <begin position="646"/>
        <end position="659"/>
    </location>
</feature>
<feature type="compositionally biased region" description="Polar residues" evidence="4">
    <location>
        <begin position="115"/>
        <end position="179"/>
    </location>
</feature>
<feature type="domain" description="DNA replication checkpoint mediator MRC1" evidence="5">
    <location>
        <begin position="878"/>
        <end position="1017"/>
    </location>
</feature>
<feature type="compositionally biased region" description="Acidic residues" evidence="4">
    <location>
        <begin position="836"/>
        <end position="848"/>
    </location>
</feature>
<dbReference type="InterPro" id="IPR018564">
    <property type="entry name" value="Repl_chkpnt_MRC1_dom"/>
</dbReference>
<dbReference type="Proteomes" id="UP000094112">
    <property type="component" value="Unassembled WGS sequence"/>
</dbReference>
<dbReference type="PANTHER" id="PTHR14396">
    <property type="entry name" value="CLASPIN"/>
    <property type="match status" value="1"/>
</dbReference>
<feature type="region of interest" description="Disordered" evidence="4">
    <location>
        <begin position="369"/>
        <end position="404"/>
    </location>
</feature>
<dbReference type="GO" id="GO:0005634">
    <property type="term" value="C:nucleus"/>
    <property type="evidence" value="ECO:0007669"/>
    <property type="project" value="UniProtKB-SubCell"/>
</dbReference>
<dbReference type="InterPro" id="IPR024146">
    <property type="entry name" value="Claspin"/>
</dbReference>